<sequence>MNQFLELGLSAKQIEEINAGLDHDALNSFAWPMEWEQYQESSPVDLTFQEADLVTDMVEDSDMVEETHMTNESDDGYPEELAITPRPAEEADDDYDDAFDLSIRPEAQPDLGLVDFDHSPIVARHAVCLPNSAPGPFPEINDPIFNQLKALDAGLLVPYIGEAMNYQQALQSPVPELYNPIGSPIFGQGGTLQPFLFNGAQFSENQQLADQQLINLQPMQGFLDLLQQVQANPLSQVPFQMPPPMFIQNFFAANTINVSYDRRDQIPCQQGFIR</sequence>
<organism evidence="1 2">
    <name type="scientific">Parachaetomium inaequale</name>
    <dbReference type="NCBI Taxonomy" id="2588326"/>
    <lineage>
        <taxon>Eukaryota</taxon>
        <taxon>Fungi</taxon>
        <taxon>Dikarya</taxon>
        <taxon>Ascomycota</taxon>
        <taxon>Pezizomycotina</taxon>
        <taxon>Sordariomycetes</taxon>
        <taxon>Sordariomycetidae</taxon>
        <taxon>Sordariales</taxon>
        <taxon>Chaetomiaceae</taxon>
        <taxon>Parachaetomium</taxon>
    </lineage>
</organism>
<evidence type="ECO:0000313" key="1">
    <source>
        <dbReference type="EMBL" id="KAK4041299.1"/>
    </source>
</evidence>
<dbReference type="AlphaFoldDB" id="A0AAN6SSB8"/>
<accession>A0AAN6SSB8</accession>
<name>A0AAN6SSB8_9PEZI</name>
<dbReference type="EMBL" id="MU854360">
    <property type="protein sequence ID" value="KAK4041299.1"/>
    <property type="molecule type" value="Genomic_DNA"/>
</dbReference>
<evidence type="ECO:0000313" key="2">
    <source>
        <dbReference type="Proteomes" id="UP001303115"/>
    </source>
</evidence>
<keyword evidence="2" id="KW-1185">Reference proteome</keyword>
<reference evidence="2" key="1">
    <citation type="journal article" date="2023" name="Mol. Phylogenet. Evol.">
        <title>Genome-scale phylogeny and comparative genomics of the fungal order Sordariales.</title>
        <authorList>
            <person name="Hensen N."/>
            <person name="Bonometti L."/>
            <person name="Westerberg I."/>
            <person name="Brannstrom I.O."/>
            <person name="Guillou S."/>
            <person name="Cros-Aarteil S."/>
            <person name="Calhoun S."/>
            <person name="Haridas S."/>
            <person name="Kuo A."/>
            <person name="Mondo S."/>
            <person name="Pangilinan J."/>
            <person name="Riley R."/>
            <person name="LaButti K."/>
            <person name="Andreopoulos B."/>
            <person name="Lipzen A."/>
            <person name="Chen C."/>
            <person name="Yan M."/>
            <person name="Daum C."/>
            <person name="Ng V."/>
            <person name="Clum A."/>
            <person name="Steindorff A."/>
            <person name="Ohm R.A."/>
            <person name="Martin F."/>
            <person name="Silar P."/>
            <person name="Natvig D.O."/>
            <person name="Lalanne C."/>
            <person name="Gautier V."/>
            <person name="Ament-Velasquez S.L."/>
            <person name="Kruys A."/>
            <person name="Hutchinson M.I."/>
            <person name="Powell A.J."/>
            <person name="Barry K."/>
            <person name="Miller A.N."/>
            <person name="Grigoriev I.V."/>
            <person name="Debuchy R."/>
            <person name="Gladieux P."/>
            <person name="Hiltunen Thoren M."/>
            <person name="Johannesson H."/>
        </authorList>
    </citation>
    <scope>NUCLEOTIDE SEQUENCE [LARGE SCALE GENOMIC DNA]</scope>
    <source>
        <strain evidence="2">CBS 284.82</strain>
    </source>
</reference>
<dbReference type="Proteomes" id="UP001303115">
    <property type="component" value="Unassembled WGS sequence"/>
</dbReference>
<proteinExistence type="predicted"/>
<protein>
    <submittedName>
        <fullName evidence="1">Uncharacterized protein</fullName>
    </submittedName>
</protein>
<comment type="caution">
    <text evidence="1">The sequence shown here is derived from an EMBL/GenBank/DDBJ whole genome shotgun (WGS) entry which is preliminary data.</text>
</comment>
<gene>
    <name evidence="1" type="ORF">C8A01DRAFT_34711</name>
</gene>